<evidence type="ECO:0000313" key="2">
    <source>
        <dbReference type="Proteomes" id="UP000095594"/>
    </source>
</evidence>
<reference evidence="1 2" key="1">
    <citation type="submission" date="2015-09" db="EMBL/GenBank/DDBJ databases">
        <authorList>
            <consortium name="Pathogen Informatics"/>
        </authorList>
    </citation>
    <scope>NUCLEOTIDE SEQUENCE [LARGE SCALE GENOMIC DNA]</scope>
    <source>
        <strain evidence="1 2">2789STDY5834856</strain>
    </source>
</reference>
<proteinExistence type="predicted"/>
<dbReference type="Proteomes" id="UP000095594">
    <property type="component" value="Unassembled WGS sequence"/>
</dbReference>
<name>A0A174AFJ9_9CLOT</name>
<dbReference type="EMBL" id="CYZX01000003">
    <property type="protein sequence ID" value="CUN86285.1"/>
    <property type="molecule type" value="Genomic_DNA"/>
</dbReference>
<protein>
    <submittedName>
        <fullName evidence="1">NADPH-dependent FMN reductase</fullName>
    </submittedName>
</protein>
<sequence>MNIVLINGSPKGEKSCSKYLLEVVKSYFDKENNVYEISIADKRIKDVDKFHVLTNCDNIVIAFPLYVDCLPSTVIKFLEGFEKYTKENNIKCDSRIYGIVNCGFYEGKQNRQALKILRNFTNHIEKLRYGGGIGIGTGPFIGNSSSIPWQAKIKSSIKEVLDKLIDVINSGESMGKDLYAEANMNKVLYMQAGNFGWISSGFKNKVYITSFNKKPYKIK</sequence>
<gene>
    <name evidence="1" type="ORF">ERS852471_00588</name>
</gene>
<organism evidence="1 2">
    <name type="scientific">Clostridium disporicum</name>
    <dbReference type="NCBI Taxonomy" id="84024"/>
    <lineage>
        <taxon>Bacteria</taxon>
        <taxon>Bacillati</taxon>
        <taxon>Bacillota</taxon>
        <taxon>Clostridia</taxon>
        <taxon>Eubacteriales</taxon>
        <taxon>Clostridiaceae</taxon>
        <taxon>Clostridium</taxon>
    </lineage>
</organism>
<evidence type="ECO:0000313" key="1">
    <source>
        <dbReference type="EMBL" id="CUN86285.1"/>
    </source>
</evidence>
<dbReference type="InterPro" id="IPR029039">
    <property type="entry name" value="Flavoprotein-like_sf"/>
</dbReference>
<dbReference type="RefSeq" id="WP_055263753.1">
    <property type="nucleotide sequence ID" value="NZ_CABIXQ010000003.1"/>
</dbReference>
<accession>A0A174AFJ9</accession>
<dbReference type="Gene3D" id="3.40.50.360">
    <property type="match status" value="1"/>
</dbReference>
<dbReference type="OrthoDB" id="1026745at2"/>
<dbReference type="AlphaFoldDB" id="A0A174AFJ9"/>
<dbReference type="SUPFAM" id="SSF52218">
    <property type="entry name" value="Flavoproteins"/>
    <property type="match status" value="1"/>
</dbReference>